<comment type="pathway">
    <text evidence="1">Cofactor biosynthesis; thiamine diphosphate biosynthesis.</text>
</comment>
<dbReference type="EC" id="1.4.3.19" evidence="5"/>
<name>A0A8J3AH03_9ACTN</name>
<comment type="caution">
    <text evidence="7">The sequence shown here is derived from an EMBL/GenBank/DDBJ whole genome shotgun (WGS) entry which is preliminary data.</text>
</comment>
<reference evidence="7" key="2">
    <citation type="submission" date="2020-09" db="EMBL/GenBank/DDBJ databases">
        <authorList>
            <person name="Sun Q."/>
            <person name="Zhou Y."/>
        </authorList>
    </citation>
    <scope>NUCLEOTIDE SEQUENCE</scope>
    <source>
        <strain evidence="7">CGMCC 1.14988</strain>
    </source>
</reference>
<accession>A0A8J3AH03</accession>
<evidence type="ECO:0000313" key="8">
    <source>
        <dbReference type="Proteomes" id="UP000650511"/>
    </source>
</evidence>
<reference evidence="7" key="1">
    <citation type="journal article" date="2014" name="Int. J. Syst. Evol. Microbiol.">
        <title>Complete genome sequence of Corynebacterium casei LMG S-19264T (=DSM 44701T), isolated from a smear-ripened cheese.</title>
        <authorList>
            <consortium name="US DOE Joint Genome Institute (JGI-PGF)"/>
            <person name="Walter F."/>
            <person name="Albersmeier A."/>
            <person name="Kalinowski J."/>
            <person name="Ruckert C."/>
        </authorList>
    </citation>
    <scope>NUCLEOTIDE SEQUENCE</scope>
    <source>
        <strain evidence="7">CGMCC 1.14988</strain>
    </source>
</reference>
<dbReference type="RefSeq" id="WP_130648875.1">
    <property type="nucleotide sequence ID" value="NZ_BMHA01000015.1"/>
</dbReference>
<dbReference type="Proteomes" id="UP000650511">
    <property type="component" value="Unassembled WGS sequence"/>
</dbReference>
<dbReference type="SUPFAM" id="SSF51905">
    <property type="entry name" value="FAD/NAD(P)-binding domain"/>
    <property type="match status" value="1"/>
</dbReference>
<evidence type="ECO:0000256" key="4">
    <source>
        <dbReference type="ARBA" id="ARBA00049872"/>
    </source>
</evidence>
<sequence>MTDTVVVGGGLVGLAVAWRAAARGVDVTLVDADPGSGASGVAAGMLAPVTEAAYGEEALLALNTLSARSWADFAADLGRASGIDVGYRDDPTLLVALDGDDLAAVDELLAFQQRLGLDVTRLRSRDCRAHEPLLHPRVRGGVLARDDHRVDAQQVVRALLVAATRAGVRLERQHATALDHADGRVRGVRLAEGSSLSARQVVLAAGTWSADLHGLPVGVRPPVRPVKGQLLVLRAGRDEPRPVTTVRALARGRTVYLVPRDDGRLVVGATQEERGHDVRVTAGGVRQLLDDAVAVMPGVDELTLLDTRAGLRPATPDNRPLIGPTELDGLLLATGHHRNGALLTPLTADAVTDLLTDRTPAVDLSSVDPRRFSEVRA</sequence>
<evidence type="ECO:0000256" key="3">
    <source>
        <dbReference type="ARBA" id="ARBA00023002"/>
    </source>
</evidence>
<dbReference type="OrthoDB" id="3214401at2"/>
<evidence type="ECO:0000313" key="7">
    <source>
        <dbReference type="EMBL" id="GGI09459.1"/>
    </source>
</evidence>
<dbReference type="AlphaFoldDB" id="A0A8J3AH03"/>
<organism evidence="7 8">
    <name type="scientific">Egicoccus halophilus</name>
    <dbReference type="NCBI Taxonomy" id="1670830"/>
    <lineage>
        <taxon>Bacteria</taxon>
        <taxon>Bacillati</taxon>
        <taxon>Actinomycetota</taxon>
        <taxon>Nitriliruptoria</taxon>
        <taxon>Egicoccales</taxon>
        <taxon>Egicoccaceae</taxon>
        <taxon>Egicoccus</taxon>
    </lineage>
</organism>
<dbReference type="InterPro" id="IPR012727">
    <property type="entry name" value="Gly_oxidase_ThiO"/>
</dbReference>
<evidence type="ECO:0000256" key="1">
    <source>
        <dbReference type="ARBA" id="ARBA00004948"/>
    </source>
</evidence>
<gene>
    <name evidence="7" type="primary">thiO</name>
    <name evidence="7" type="ORF">GCM10011354_34180</name>
</gene>
<dbReference type="GO" id="GO:0050660">
    <property type="term" value="F:flavin adenine dinucleotide binding"/>
    <property type="evidence" value="ECO:0007669"/>
    <property type="project" value="InterPro"/>
</dbReference>
<comment type="catalytic activity">
    <reaction evidence="4">
        <text>glycine + O2 + H2O = glyoxylate + H2O2 + NH4(+)</text>
        <dbReference type="Rhea" id="RHEA:11532"/>
        <dbReference type="ChEBI" id="CHEBI:15377"/>
        <dbReference type="ChEBI" id="CHEBI:15379"/>
        <dbReference type="ChEBI" id="CHEBI:16240"/>
        <dbReference type="ChEBI" id="CHEBI:28938"/>
        <dbReference type="ChEBI" id="CHEBI:36655"/>
        <dbReference type="ChEBI" id="CHEBI:57305"/>
        <dbReference type="EC" id="1.4.3.19"/>
    </reaction>
</comment>
<dbReference type="UniPathway" id="UPA00060"/>
<feature type="domain" description="FAD dependent oxidoreductase" evidence="6">
    <location>
        <begin position="3"/>
        <end position="354"/>
    </location>
</feature>
<evidence type="ECO:0000256" key="5">
    <source>
        <dbReference type="ARBA" id="ARBA00050018"/>
    </source>
</evidence>
<dbReference type="GO" id="GO:0043799">
    <property type="term" value="F:glycine oxidase activity"/>
    <property type="evidence" value="ECO:0007669"/>
    <property type="project" value="UniProtKB-EC"/>
</dbReference>
<dbReference type="SUPFAM" id="SSF54373">
    <property type="entry name" value="FAD-linked reductases, C-terminal domain"/>
    <property type="match status" value="1"/>
</dbReference>
<dbReference type="Gene3D" id="3.50.50.60">
    <property type="entry name" value="FAD/NAD(P)-binding domain"/>
    <property type="match status" value="1"/>
</dbReference>
<dbReference type="EMBL" id="BMHA01000015">
    <property type="protein sequence ID" value="GGI09459.1"/>
    <property type="molecule type" value="Genomic_DNA"/>
</dbReference>
<dbReference type="GO" id="GO:0005737">
    <property type="term" value="C:cytoplasm"/>
    <property type="evidence" value="ECO:0007669"/>
    <property type="project" value="TreeGrafter"/>
</dbReference>
<dbReference type="Gene3D" id="3.30.9.10">
    <property type="entry name" value="D-Amino Acid Oxidase, subunit A, domain 2"/>
    <property type="match status" value="1"/>
</dbReference>
<evidence type="ECO:0000259" key="6">
    <source>
        <dbReference type="Pfam" id="PF01266"/>
    </source>
</evidence>
<keyword evidence="2" id="KW-0784">Thiamine biosynthesis</keyword>
<dbReference type="GO" id="GO:0009229">
    <property type="term" value="P:thiamine diphosphate biosynthetic process"/>
    <property type="evidence" value="ECO:0007669"/>
    <property type="project" value="UniProtKB-UniPathway"/>
</dbReference>
<dbReference type="InterPro" id="IPR006076">
    <property type="entry name" value="FAD-dep_OxRdtase"/>
</dbReference>
<proteinExistence type="predicted"/>
<evidence type="ECO:0000256" key="2">
    <source>
        <dbReference type="ARBA" id="ARBA00022977"/>
    </source>
</evidence>
<dbReference type="PANTHER" id="PTHR13847">
    <property type="entry name" value="SARCOSINE DEHYDROGENASE-RELATED"/>
    <property type="match status" value="1"/>
</dbReference>
<keyword evidence="3" id="KW-0560">Oxidoreductase</keyword>
<dbReference type="GO" id="GO:0009228">
    <property type="term" value="P:thiamine biosynthetic process"/>
    <property type="evidence" value="ECO:0007669"/>
    <property type="project" value="UniProtKB-KW"/>
</dbReference>
<dbReference type="Pfam" id="PF01266">
    <property type="entry name" value="DAO"/>
    <property type="match status" value="1"/>
</dbReference>
<protein>
    <recommendedName>
        <fullName evidence="5">glycine oxidase</fullName>
        <ecNumber evidence="5">1.4.3.19</ecNumber>
    </recommendedName>
</protein>
<dbReference type="InterPro" id="IPR036188">
    <property type="entry name" value="FAD/NAD-bd_sf"/>
</dbReference>
<dbReference type="PANTHER" id="PTHR13847:SF289">
    <property type="entry name" value="GLYCINE OXIDASE"/>
    <property type="match status" value="1"/>
</dbReference>
<keyword evidence="8" id="KW-1185">Reference proteome</keyword>
<dbReference type="NCBIfam" id="TIGR02352">
    <property type="entry name" value="thiamin_ThiO"/>
    <property type="match status" value="1"/>
</dbReference>